<name>A0A853EQF8_9ACTO</name>
<dbReference type="EMBL" id="JACBXV010000444">
    <property type="protein sequence ID" value="NYS70592.1"/>
    <property type="molecule type" value="Genomic_DNA"/>
</dbReference>
<proteinExistence type="predicted"/>
<feature type="non-terminal residue" evidence="3">
    <location>
        <position position="114"/>
    </location>
</feature>
<dbReference type="InterPro" id="IPR046022">
    <property type="entry name" value="DUF5979"/>
</dbReference>
<evidence type="ECO:0000256" key="1">
    <source>
        <dbReference type="SAM" id="MobiDB-lite"/>
    </source>
</evidence>
<evidence type="ECO:0000259" key="2">
    <source>
        <dbReference type="Pfam" id="PF19407"/>
    </source>
</evidence>
<sequence length="114" mass="11226">GAITEGSVSVEAGTSRLVDVVEEGSCTLTERGAAAPGADLQTSFMVDAVDAEPVTGQTVTFELSPGRVRTVDVTNTYTPGAQAQAEPGAADSPTVAPTAGTTAAAQAPTGSFLA</sequence>
<protein>
    <recommendedName>
        <fullName evidence="2">DUF5979 domain-containing protein</fullName>
    </recommendedName>
</protein>
<feature type="region of interest" description="Disordered" evidence="1">
    <location>
        <begin position="78"/>
        <end position="114"/>
    </location>
</feature>
<dbReference type="AlphaFoldDB" id="A0A853EQF8"/>
<feature type="compositionally biased region" description="Low complexity" evidence="1">
    <location>
        <begin position="79"/>
        <end position="114"/>
    </location>
</feature>
<feature type="domain" description="DUF5979" evidence="2">
    <location>
        <begin position="4"/>
        <end position="78"/>
    </location>
</feature>
<evidence type="ECO:0000313" key="4">
    <source>
        <dbReference type="Proteomes" id="UP000572528"/>
    </source>
</evidence>
<comment type="caution">
    <text evidence="3">The sequence shown here is derived from an EMBL/GenBank/DDBJ whole genome shotgun (WGS) entry which is preliminary data.</text>
</comment>
<accession>A0A853EQF8</accession>
<feature type="non-terminal residue" evidence="3">
    <location>
        <position position="1"/>
    </location>
</feature>
<gene>
    <name evidence="3" type="ORF">HZZ05_13965</name>
</gene>
<evidence type="ECO:0000313" key="3">
    <source>
        <dbReference type="EMBL" id="NYS70592.1"/>
    </source>
</evidence>
<organism evidence="3 4">
    <name type="scientific">Actinomyces bowdenii</name>
    <dbReference type="NCBI Taxonomy" id="131109"/>
    <lineage>
        <taxon>Bacteria</taxon>
        <taxon>Bacillati</taxon>
        <taxon>Actinomycetota</taxon>
        <taxon>Actinomycetes</taxon>
        <taxon>Actinomycetales</taxon>
        <taxon>Actinomycetaceae</taxon>
        <taxon>Actinomyces</taxon>
    </lineage>
</organism>
<dbReference type="RefSeq" id="WP_179901960.1">
    <property type="nucleotide sequence ID" value="NZ_JACBXV010000444.1"/>
</dbReference>
<reference evidence="3 4" key="1">
    <citation type="submission" date="2020-07" db="EMBL/GenBank/DDBJ databases">
        <title>MOT database genomes.</title>
        <authorList>
            <person name="Joseph S."/>
            <person name="Aduse-Opoku J."/>
            <person name="Hashim A."/>
            <person name="Wade W."/>
            <person name="Curtis M."/>
        </authorList>
    </citation>
    <scope>NUCLEOTIDE SEQUENCE [LARGE SCALE GENOMIC DNA]</scope>
    <source>
        <strain evidence="3 4">WMus004</strain>
    </source>
</reference>
<dbReference type="Proteomes" id="UP000572528">
    <property type="component" value="Unassembled WGS sequence"/>
</dbReference>
<dbReference type="Pfam" id="PF19407">
    <property type="entry name" value="DUF5979"/>
    <property type="match status" value="1"/>
</dbReference>